<feature type="chain" id="PRO_5045555102" description="Lipoprotein" evidence="1">
    <location>
        <begin position="20"/>
        <end position="171"/>
    </location>
</feature>
<proteinExistence type="predicted"/>
<protein>
    <recommendedName>
        <fullName evidence="4">Lipoprotein</fullName>
    </recommendedName>
</protein>
<evidence type="ECO:0000313" key="3">
    <source>
        <dbReference type="Proteomes" id="UP001501510"/>
    </source>
</evidence>
<evidence type="ECO:0000313" key="2">
    <source>
        <dbReference type="EMBL" id="GAA0735726.1"/>
    </source>
</evidence>
<comment type="caution">
    <text evidence="2">The sequence shown here is derived from an EMBL/GenBank/DDBJ whole genome shotgun (WGS) entry which is preliminary data.</text>
</comment>
<sequence>MKKVITILICFLFAFSLIGCNRNNKIEKIADTDNQAINNISENGIDEYFTILDETINGYVKLSNEFKEKYKTYSKNQLIDYDNKIKKYIKRFGEAREKVGTYNDKFNEVYDNVLGSLRNLSEASNILINEDKTIEKTKNKAIKKYNESVDKMEGILKNKKNLKNMILESSN</sequence>
<evidence type="ECO:0000256" key="1">
    <source>
        <dbReference type="SAM" id="SignalP"/>
    </source>
</evidence>
<dbReference type="Proteomes" id="UP001501510">
    <property type="component" value="Unassembled WGS sequence"/>
</dbReference>
<gene>
    <name evidence="2" type="ORF">GCM10008906_09790</name>
</gene>
<name>A0ABP3UIT6_9CLOT</name>
<accession>A0ABP3UIT6</accession>
<evidence type="ECO:0008006" key="4">
    <source>
        <dbReference type="Google" id="ProtNLM"/>
    </source>
</evidence>
<feature type="signal peptide" evidence="1">
    <location>
        <begin position="1"/>
        <end position="19"/>
    </location>
</feature>
<dbReference type="EMBL" id="BAAACG010000006">
    <property type="protein sequence ID" value="GAA0735726.1"/>
    <property type="molecule type" value="Genomic_DNA"/>
</dbReference>
<organism evidence="2 3">
    <name type="scientific">Clostridium oceanicum</name>
    <dbReference type="NCBI Taxonomy" id="1543"/>
    <lineage>
        <taxon>Bacteria</taxon>
        <taxon>Bacillati</taxon>
        <taxon>Bacillota</taxon>
        <taxon>Clostridia</taxon>
        <taxon>Eubacteriales</taxon>
        <taxon>Clostridiaceae</taxon>
        <taxon>Clostridium</taxon>
    </lineage>
</organism>
<reference evidence="3" key="1">
    <citation type="journal article" date="2019" name="Int. J. Syst. Evol. Microbiol.">
        <title>The Global Catalogue of Microorganisms (GCM) 10K type strain sequencing project: providing services to taxonomists for standard genome sequencing and annotation.</title>
        <authorList>
            <consortium name="The Broad Institute Genomics Platform"/>
            <consortium name="The Broad Institute Genome Sequencing Center for Infectious Disease"/>
            <person name="Wu L."/>
            <person name="Ma J."/>
        </authorList>
    </citation>
    <scope>NUCLEOTIDE SEQUENCE [LARGE SCALE GENOMIC DNA]</scope>
    <source>
        <strain evidence="3">JCM 1407</strain>
    </source>
</reference>
<dbReference type="RefSeq" id="WP_343759432.1">
    <property type="nucleotide sequence ID" value="NZ_BAAACG010000006.1"/>
</dbReference>
<keyword evidence="3" id="KW-1185">Reference proteome</keyword>
<keyword evidence="1" id="KW-0732">Signal</keyword>
<dbReference type="PROSITE" id="PS51257">
    <property type="entry name" value="PROKAR_LIPOPROTEIN"/>
    <property type="match status" value="1"/>
</dbReference>